<gene>
    <name evidence="1" type="ORF">SB48_HM08orf04893</name>
</gene>
<evidence type="ECO:0000313" key="2">
    <source>
        <dbReference type="Proteomes" id="UP000032024"/>
    </source>
</evidence>
<evidence type="ECO:0000313" key="1">
    <source>
        <dbReference type="EMBL" id="AJO23858.1"/>
    </source>
</evidence>
<organism evidence="1 2">
    <name type="scientific">Heyndrickxia coagulans</name>
    <name type="common">Weizmannia coagulans</name>
    <dbReference type="NCBI Taxonomy" id="1398"/>
    <lineage>
        <taxon>Bacteria</taxon>
        <taxon>Bacillati</taxon>
        <taxon>Bacillota</taxon>
        <taxon>Bacilli</taxon>
        <taxon>Bacillales</taxon>
        <taxon>Bacillaceae</taxon>
        <taxon>Heyndrickxia</taxon>
    </lineage>
</organism>
<sequence length="39" mass="4506">MTSHLCTKKEIPEEHRPGVFRTINILMTILLFSSYLGTQ</sequence>
<proteinExistence type="predicted"/>
<dbReference type="AlphaFoldDB" id="A0AAN0T828"/>
<accession>A0AAN0T828</accession>
<protein>
    <submittedName>
        <fullName evidence="1">Uncharacterized protein</fullName>
    </submittedName>
</protein>
<keyword evidence="2" id="KW-1185">Reference proteome</keyword>
<dbReference type="EMBL" id="CP010525">
    <property type="protein sequence ID" value="AJO23858.1"/>
    <property type="molecule type" value="Genomic_DNA"/>
</dbReference>
<name>A0AAN0T828_HEYCO</name>
<reference evidence="2" key="1">
    <citation type="submission" date="2015-01" db="EMBL/GenBank/DDBJ databases">
        <title>Comparative genome analysis of Bacillus coagulans HM-08, Clostridium butyricum HM-68, Bacillus subtilis HM-66 and Bacillus paralicheniformis BL-09.</title>
        <authorList>
            <person name="Zhang H."/>
        </authorList>
    </citation>
    <scope>NUCLEOTIDE SEQUENCE [LARGE SCALE GENOMIC DNA]</scope>
    <source>
        <strain evidence="2">HM-08</strain>
    </source>
</reference>
<dbReference type="Proteomes" id="UP000032024">
    <property type="component" value="Chromosome"/>
</dbReference>